<dbReference type="RefSeq" id="WP_030320301.1">
    <property type="nucleotide sequence ID" value="NZ_JBIBDZ010000002.1"/>
</dbReference>
<keyword evidence="2" id="KW-1185">Reference proteome</keyword>
<evidence type="ECO:0000313" key="2">
    <source>
        <dbReference type="Proteomes" id="UP001602370"/>
    </source>
</evidence>
<dbReference type="EMBL" id="JBIBDZ010000002">
    <property type="protein sequence ID" value="MFF5918821.1"/>
    <property type="molecule type" value="Genomic_DNA"/>
</dbReference>
<gene>
    <name evidence="1" type="ORF">ACFY8C_10765</name>
</gene>
<organism evidence="1 2">
    <name type="scientific">Streptomyces flavochromogenes</name>
    <dbReference type="NCBI Taxonomy" id="68199"/>
    <lineage>
        <taxon>Bacteria</taxon>
        <taxon>Bacillati</taxon>
        <taxon>Actinomycetota</taxon>
        <taxon>Actinomycetes</taxon>
        <taxon>Kitasatosporales</taxon>
        <taxon>Streptomycetaceae</taxon>
        <taxon>Streptomyces</taxon>
    </lineage>
</organism>
<protein>
    <submittedName>
        <fullName evidence="1">Uncharacterized protein</fullName>
    </submittedName>
</protein>
<proteinExistence type="predicted"/>
<accession>A0ABW6XMU6</accession>
<dbReference type="Proteomes" id="UP001602370">
    <property type="component" value="Unassembled WGS sequence"/>
</dbReference>
<name>A0ABW6XMU6_9ACTN</name>
<reference evidence="1 2" key="1">
    <citation type="submission" date="2024-10" db="EMBL/GenBank/DDBJ databases">
        <title>The Natural Products Discovery Center: Release of the First 8490 Sequenced Strains for Exploring Actinobacteria Biosynthetic Diversity.</title>
        <authorList>
            <person name="Kalkreuter E."/>
            <person name="Kautsar S.A."/>
            <person name="Yang D."/>
            <person name="Bader C.D."/>
            <person name="Teijaro C.N."/>
            <person name="Fluegel L."/>
            <person name="Davis C.M."/>
            <person name="Simpson J.R."/>
            <person name="Lauterbach L."/>
            <person name="Steele A.D."/>
            <person name="Gui C."/>
            <person name="Meng S."/>
            <person name="Li G."/>
            <person name="Viehrig K."/>
            <person name="Ye F."/>
            <person name="Su P."/>
            <person name="Kiefer A.F."/>
            <person name="Nichols A."/>
            <person name="Cepeda A.J."/>
            <person name="Yan W."/>
            <person name="Fan B."/>
            <person name="Jiang Y."/>
            <person name="Adhikari A."/>
            <person name="Zheng C.-J."/>
            <person name="Schuster L."/>
            <person name="Cowan T.M."/>
            <person name="Smanski M.J."/>
            <person name="Chevrette M.G."/>
            <person name="De Carvalho L.P.S."/>
            <person name="Shen B."/>
        </authorList>
    </citation>
    <scope>NUCLEOTIDE SEQUENCE [LARGE SCALE GENOMIC DNA]</scope>
    <source>
        <strain evidence="1 2">NPDC012605</strain>
    </source>
</reference>
<evidence type="ECO:0000313" key="1">
    <source>
        <dbReference type="EMBL" id="MFF5918821.1"/>
    </source>
</evidence>
<comment type="caution">
    <text evidence="1">The sequence shown here is derived from an EMBL/GenBank/DDBJ whole genome shotgun (WGS) entry which is preliminary data.</text>
</comment>
<sequence>MPGSTTLGPGHGVDAIEHLDALRMMSLMKELHRLLTGPGPDRLTDAQVATLLEADGRHREGLTDWVERMARDLEKATA</sequence>